<keyword evidence="10" id="KW-0418">Kinase</keyword>
<name>A0A1V0SAL7_9VIRU</name>
<keyword evidence="10" id="KW-0670">Pyruvate</keyword>
<keyword evidence="5" id="KW-0547">Nucleotide-binding</keyword>
<dbReference type="SUPFAM" id="SSF53795">
    <property type="entry name" value="PEP carboxykinase-like"/>
    <property type="match status" value="1"/>
</dbReference>
<dbReference type="GO" id="GO:0016301">
    <property type="term" value="F:kinase activity"/>
    <property type="evidence" value="ECO:0007669"/>
    <property type="project" value="UniProtKB-KW"/>
</dbReference>
<evidence type="ECO:0000256" key="1">
    <source>
        <dbReference type="ARBA" id="ARBA00004742"/>
    </source>
</evidence>
<evidence type="ECO:0000313" key="10">
    <source>
        <dbReference type="EMBL" id="ARF08757.1"/>
    </source>
</evidence>
<evidence type="ECO:0000256" key="8">
    <source>
        <dbReference type="ARBA" id="ARBA00023239"/>
    </source>
</evidence>
<dbReference type="SUPFAM" id="SSF68923">
    <property type="entry name" value="PEP carboxykinase N-terminal domain"/>
    <property type="match status" value="1"/>
</dbReference>
<evidence type="ECO:0000256" key="4">
    <source>
        <dbReference type="ARBA" id="ARBA00022432"/>
    </source>
</evidence>
<dbReference type="Gene3D" id="2.170.8.10">
    <property type="entry name" value="Phosphoenolpyruvate Carboxykinase, domain 2"/>
    <property type="match status" value="1"/>
</dbReference>
<dbReference type="Pfam" id="PF01293">
    <property type="entry name" value="PEPCK_ATP"/>
    <property type="match status" value="1"/>
</dbReference>
<keyword evidence="8" id="KW-0456">Lyase</keyword>
<keyword evidence="10" id="KW-0808">Transferase</keyword>
<comment type="pathway">
    <text evidence="1">Carbohydrate biosynthesis; gluconeogenesis.</text>
</comment>
<dbReference type="InterPro" id="IPR001272">
    <property type="entry name" value="PEP_carboxykinase_ATP"/>
</dbReference>
<dbReference type="GO" id="GO:0006094">
    <property type="term" value="P:gluconeogenesis"/>
    <property type="evidence" value="ECO:0007669"/>
    <property type="project" value="UniProtKB-UniPathway"/>
</dbReference>
<keyword evidence="7" id="KW-0067">ATP-binding</keyword>
<protein>
    <recommendedName>
        <fullName evidence="3">phosphoenolpyruvate carboxykinase (ATP)</fullName>
        <ecNumber evidence="3">4.1.1.49</ecNumber>
    </recommendedName>
</protein>
<evidence type="ECO:0000256" key="9">
    <source>
        <dbReference type="ARBA" id="ARBA00047371"/>
    </source>
</evidence>
<dbReference type="PIRSF" id="PIRSF006294">
    <property type="entry name" value="PEP_crbxkin"/>
    <property type="match status" value="1"/>
</dbReference>
<evidence type="ECO:0000256" key="7">
    <source>
        <dbReference type="ARBA" id="ARBA00022840"/>
    </source>
</evidence>
<gene>
    <name evidence="10" type="ORF">Catovirus_1_807</name>
</gene>
<evidence type="ECO:0000256" key="3">
    <source>
        <dbReference type="ARBA" id="ARBA00012363"/>
    </source>
</evidence>
<keyword evidence="6" id="KW-0210">Decarboxylase</keyword>
<dbReference type="PANTHER" id="PTHR30031">
    <property type="entry name" value="PHOSPHOENOLPYRUVATE CARBOXYKINASE ATP"/>
    <property type="match status" value="1"/>
</dbReference>
<evidence type="ECO:0000256" key="5">
    <source>
        <dbReference type="ARBA" id="ARBA00022741"/>
    </source>
</evidence>
<evidence type="ECO:0000256" key="2">
    <source>
        <dbReference type="ARBA" id="ARBA00006052"/>
    </source>
</evidence>
<reference evidence="10" key="1">
    <citation type="journal article" date="2017" name="Science">
        <title>Giant viruses with an expanded complement of translation system components.</title>
        <authorList>
            <person name="Schulz F."/>
            <person name="Yutin N."/>
            <person name="Ivanova N.N."/>
            <person name="Ortega D.R."/>
            <person name="Lee T.K."/>
            <person name="Vierheilig J."/>
            <person name="Daims H."/>
            <person name="Horn M."/>
            <person name="Wagner M."/>
            <person name="Jensen G.J."/>
            <person name="Kyrpides N.C."/>
            <person name="Koonin E.V."/>
            <person name="Woyke T."/>
        </authorList>
    </citation>
    <scope>NUCLEOTIDE SEQUENCE</scope>
    <source>
        <strain evidence="10">CTV1</strain>
    </source>
</reference>
<dbReference type="UniPathway" id="UPA00138"/>
<comment type="similarity">
    <text evidence="2">Belongs to the phosphoenolpyruvate carboxykinase (ATP) family.</text>
</comment>
<dbReference type="InterPro" id="IPR013035">
    <property type="entry name" value="PEP_carboxykinase_C"/>
</dbReference>
<evidence type="ECO:0000256" key="6">
    <source>
        <dbReference type="ARBA" id="ARBA00022793"/>
    </source>
</evidence>
<proteinExistence type="inferred from homology"/>
<dbReference type="InterPro" id="IPR008210">
    <property type="entry name" value="PEP_carboxykinase_N"/>
</dbReference>
<keyword evidence="4" id="KW-0312">Gluconeogenesis</keyword>
<dbReference type="EC" id="4.1.1.49" evidence="3"/>
<dbReference type="EMBL" id="KY684083">
    <property type="protein sequence ID" value="ARF08757.1"/>
    <property type="molecule type" value="Genomic_DNA"/>
</dbReference>
<dbReference type="Gene3D" id="3.90.228.20">
    <property type="match status" value="1"/>
</dbReference>
<organism evidence="10">
    <name type="scientific">Catovirus CTV1</name>
    <dbReference type="NCBI Taxonomy" id="1977631"/>
    <lineage>
        <taxon>Viruses</taxon>
        <taxon>Varidnaviria</taxon>
        <taxon>Bamfordvirae</taxon>
        <taxon>Nucleocytoviricota</taxon>
        <taxon>Megaviricetes</taxon>
        <taxon>Imitervirales</taxon>
        <taxon>Mimiviridae</taxon>
        <taxon>Klosneuvirinae</taxon>
        <taxon>Catovirus</taxon>
    </lineage>
</organism>
<dbReference type="Gene3D" id="3.40.449.10">
    <property type="entry name" value="Phosphoenolpyruvate Carboxykinase, domain 1"/>
    <property type="match status" value="1"/>
</dbReference>
<sequence>MIDYGELYNDCLKFYPNYKISDMEAMVAYSGEKTGRCPKDKRIVFGEDTMGIDWGNVNIPMSKDLYHHYKEKIKQYLLNKKDGKIYLIDGIAGWQNKINIKIISVNPYHAIFMKNMLINAKVSKIVDINFSKLECDFIIYALGELKLSELEKPILLDEIDKRNPLQNTLIGFNFADKSMLILGTECAGEIKKAIFTYMLYEMPKRGLLPLHSSANVDDNNNCTLFLGLSGTGKTTLSADEDSKLVGDDEHVWCDDGIYNIEGGCYAKCLYLQKDKEPQIYNAIKYGSILENVILNNGKIDFNDSSITDNTRCSYPLSYVDKSVIPAITNHPKNIIFLTCDATGLLPPICSLEDKNIILMFLAGYTSKIAGTEVGLIKNEPTFSACFAGPFIVWNPKLYGKMLEDKIKKYGSKVWLLNTGYNVNGERYPIKMSRKIIKDIKSGDIYKMSKKRLKYFDMDYYIDNDTYEPMKKWAATSHNYT</sequence>
<dbReference type="HAMAP" id="MF_00453">
    <property type="entry name" value="PEPCK_ATP"/>
    <property type="match status" value="1"/>
</dbReference>
<accession>A0A1V0SAL7</accession>
<dbReference type="GO" id="GO:0005524">
    <property type="term" value="F:ATP binding"/>
    <property type="evidence" value="ECO:0007669"/>
    <property type="project" value="UniProtKB-KW"/>
</dbReference>
<dbReference type="PANTHER" id="PTHR30031:SF0">
    <property type="entry name" value="PHOSPHOENOLPYRUVATE CARBOXYKINASE (ATP)"/>
    <property type="match status" value="1"/>
</dbReference>
<dbReference type="GO" id="GO:0004612">
    <property type="term" value="F:phosphoenolpyruvate carboxykinase (ATP) activity"/>
    <property type="evidence" value="ECO:0007669"/>
    <property type="project" value="UniProtKB-EC"/>
</dbReference>
<comment type="catalytic activity">
    <reaction evidence="9">
        <text>oxaloacetate + ATP = phosphoenolpyruvate + ADP + CO2</text>
        <dbReference type="Rhea" id="RHEA:18617"/>
        <dbReference type="ChEBI" id="CHEBI:16452"/>
        <dbReference type="ChEBI" id="CHEBI:16526"/>
        <dbReference type="ChEBI" id="CHEBI:30616"/>
        <dbReference type="ChEBI" id="CHEBI:58702"/>
        <dbReference type="ChEBI" id="CHEBI:456216"/>
        <dbReference type="EC" id="4.1.1.49"/>
    </reaction>
</comment>